<evidence type="ECO:0000313" key="7">
    <source>
        <dbReference type="EMBL" id="SHE48567.1"/>
    </source>
</evidence>
<feature type="transmembrane region" description="Helical" evidence="5">
    <location>
        <begin position="198"/>
        <end position="219"/>
    </location>
</feature>
<gene>
    <name evidence="7" type="ORF">SAMN05443638_103149</name>
</gene>
<dbReference type="Proteomes" id="UP000184035">
    <property type="component" value="Unassembled WGS sequence"/>
</dbReference>
<dbReference type="PROSITE" id="PS51012">
    <property type="entry name" value="ABC_TM2"/>
    <property type="match status" value="1"/>
</dbReference>
<evidence type="ECO:0000256" key="3">
    <source>
        <dbReference type="ARBA" id="ARBA00022989"/>
    </source>
</evidence>
<comment type="similarity">
    <text evidence="5">Belongs to the ABC-2 integral membrane protein family.</text>
</comment>
<dbReference type="InterPro" id="IPR000412">
    <property type="entry name" value="ABC_2_transport"/>
</dbReference>
<feature type="transmembrane region" description="Helical" evidence="5">
    <location>
        <begin position="64"/>
        <end position="88"/>
    </location>
</feature>
<dbReference type="InterPro" id="IPR013525">
    <property type="entry name" value="ABC2_TM"/>
</dbReference>
<dbReference type="InterPro" id="IPR047817">
    <property type="entry name" value="ABC2_TM_bact-type"/>
</dbReference>
<keyword evidence="3 5" id="KW-1133">Transmembrane helix</keyword>
<accession>A0A1M4TW92</accession>
<dbReference type="EMBL" id="FQVM01000003">
    <property type="protein sequence ID" value="SHE48567.1"/>
    <property type="molecule type" value="Genomic_DNA"/>
</dbReference>
<name>A0A1M4TW92_9CLOT</name>
<feature type="domain" description="ABC transmembrane type-2" evidence="6">
    <location>
        <begin position="26"/>
        <end position="262"/>
    </location>
</feature>
<dbReference type="PANTHER" id="PTHR43229:SF2">
    <property type="entry name" value="NODULATION PROTEIN J"/>
    <property type="match status" value="1"/>
</dbReference>
<dbReference type="OrthoDB" id="1706043at2"/>
<keyword evidence="8" id="KW-1185">Reference proteome</keyword>
<dbReference type="RefSeq" id="WP_072892843.1">
    <property type="nucleotide sequence ID" value="NZ_FQVM01000003.1"/>
</dbReference>
<evidence type="ECO:0000256" key="4">
    <source>
        <dbReference type="ARBA" id="ARBA00023136"/>
    </source>
</evidence>
<comment type="subcellular location">
    <subcellularLocation>
        <location evidence="5">Cell membrane</location>
        <topology evidence="5">Multi-pass membrane protein</topology>
    </subcellularLocation>
    <subcellularLocation>
        <location evidence="1">Membrane</location>
        <topology evidence="1">Multi-pass membrane protein</topology>
    </subcellularLocation>
</comment>
<dbReference type="PIRSF" id="PIRSF006648">
    <property type="entry name" value="DrrB"/>
    <property type="match status" value="1"/>
</dbReference>
<dbReference type="STRING" id="1533.SAMN05443638_103149"/>
<feature type="transmembrane region" description="Helical" evidence="5">
    <location>
        <begin position="21"/>
        <end position="44"/>
    </location>
</feature>
<dbReference type="PANTHER" id="PTHR43229">
    <property type="entry name" value="NODULATION PROTEIN J"/>
    <property type="match status" value="1"/>
</dbReference>
<dbReference type="AlphaFoldDB" id="A0A1M4TW92"/>
<keyword evidence="5" id="KW-0813">Transport</keyword>
<feature type="transmembrane region" description="Helical" evidence="5">
    <location>
        <begin position="152"/>
        <end position="177"/>
    </location>
</feature>
<feature type="transmembrane region" description="Helical" evidence="5">
    <location>
        <begin position="239"/>
        <end position="259"/>
    </location>
</feature>
<evidence type="ECO:0000256" key="1">
    <source>
        <dbReference type="ARBA" id="ARBA00004141"/>
    </source>
</evidence>
<evidence type="ECO:0000313" key="8">
    <source>
        <dbReference type="Proteomes" id="UP000184035"/>
    </source>
</evidence>
<dbReference type="GO" id="GO:0043190">
    <property type="term" value="C:ATP-binding cassette (ABC) transporter complex"/>
    <property type="evidence" value="ECO:0007669"/>
    <property type="project" value="InterPro"/>
</dbReference>
<protein>
    <recommendedName>
        <fullName evidence="5">Transport permease protein</fullName>
    </recommendedName>
</protein>
<reference evidence="7 8" key="1">
    <citation type="submission" date="2016-11" db="EMBL/GenBank/DDBJ databases">
        <authorList>
            <person name="Jaros S."/>
            <person name="Januszkiewicz K."/>
            <person name="Wedrychowicz H."/>
        </authorList>
    </citation>
    <scope>NUCLEOTIDE SEQUENCE [LARGE SCALE GENOMIC DNA]</scope>
    <source>
        <strain evidence="7 8">DSM 2631</strain>
    </source>
</reference>
<evidence type="ECO:0000259" key="6">
    <source>
        <dbReference type="PROSITE" id="PS51012"/>
    </source>
</evidence>
<keyword evidence="4 5" id="KW-0472">Membrane</keyword>
<dbReference type="InterPro" id="IPR051784">
    <property type="entry name" value="Nod_factor_ABC_transporter"/>
</dbReference>
<evidence type="ECO:0000256" key="2">
    <source>
        <dbReference type="ARBA" id="ARBA00022692"/>
    </source>
</evidence>
<organism evidence="7 8">
    <name type="scientific">Clostridium fallax</name>
    <dbReference type="NCBI Taxonomy" id="1533"/>
    <lineage>
        <taxon>Bacteria</taxon>
        <taxon>Bacillati</taxon>
        <taxon>Bacillota</taxon>
        <taxon>Clostridia</taxon>
        <taxon>Eubacteriales</taxon>
        <taxon>Clostridiaceae</taxon>
        <taxon>Clostridium</taxon>
    </lineage>
</organism>
<sequence length="274" mass="30832">MRFIDILRVLKAKMILKTKIFFRYPLNIFYFIVDPIIWISPFYFMSKSFTTNGVSKGFEAYTGSGNYIGFLVIGFMITAYSSAALWSLGFSLKNEMMEGVLESNWSTPVSKPVLMFSSTIFEFTKATIEVICTGLVCHFIFGFTINGEILKAILFLIPGIIALMGLGLIVASEVLIIKNANVIVDVSNALLNGFSGGYFPVQVFPKYLLPIAFAIPLTFMNDSLRAILIDQTPIIPLKFQFIFLIVFMIILVFLGNIIFRRIEKRCRDNGVSGY</sequence>
<dbReference type="GO" id="GO:0140359">
    <property type="term" value="F:ABC-type transporter activity"/>
    <property type="evidence" value="ECO:0007669"/>
    <property type="project" value="InterPro"/>
</dbReference>
<proteinExistence type="inferred from homology"/>
<evidence type="ECO:0000256" key="5">
    <source>
        <dbReference type="RuleBase" id="RU361157"/>
    </source>
</evidence>
<keyword evidence="2 5" id="KW-0812">Transmembrane</keyword>
<dbReference type="Pfam" id="PF01061">
    <property type="entry name" value="ABC2_membrane"/>
    <property type="match status" value="1"/>
</dbReference>
<keyword evidence="5" id="KW-1003">Cell membrane</keyword>
<feature type="transmembrane region" description="Helical" evidence="5">
    <location>
        <begin position="126"/>
        <end position="146"/>
    </location>
</feature>